<comment type="caution">
    <text evidence="1">The sequence shown here is derived from an EMBL/GenBank/DDBJ whole genome shotgun (WGS) entry which is preliminary data.</text>
</comment>
<reference evidence="1 2" key="1">
    <citation type="journal article" date="2020" name="Microb. Ecol.">
        <title>Ecogenomics of the Marine Benthic Filamentous Cyanobacterium Adonisia.</title>
        <authorList>
            <person name="Walter J.M."/>
            <person name="Coutinho F.H."/>
            <person name="Leomil L."/>
            <person name="Hargreaves P.I."/>
            <person name="Campeao M.E."/>
            <person name="Vieira V.V."/>
            <person name="Silva B.S."/>
            <person name="Fistarol G.O."/>
            <person name="Salomon P.S."/>
            <person name="Sawabe T."/>
            <person name="Mino S."/>
            <person name="Hosokawa M."/>
            <person name="Miyashita H."/>
            <person name="Maruyama F."/>
            <person name="van Verk M.C."/>
            <person name="Dutilh B.E."/>
            <person name="Thompson C.C."/>
            <person name="Thompson F.L."/>
        </authorList>
    </citation>
    <scope>NUCLEOTIDE SEQUENCE [LARGE SCALE GENOMIC DNA]</scope>
    <source>
        <strain evidence="1 2">CCMR0082</strain>
    </source>
</reference>
<dbReference type="AlphaFoldDB" id="A0A6M0S6Q7"/>
<gene>
    <name evidence="1" type="ORF">D0962_15400</name>
</gene>
<protein>
    <submittedName>
        <fullName evidence="1">Uncharacterized protein</fullName>
    </submittedName>
</protein>
<accession>A0A6M0S6Q7</accession>
<dbReference type="Proteomes" id="UP000473574">
    <property type="component" value="Unassembled WGS sequence"/>
</dbReference>
<dbReference type="EMBL" id="QZCE01000002">
    <property type="protein sequence ID" value="NEZ64159.1"/>
    <property type="molecule type" value="Genomic_DNA"/>
</dbReference>
<evidence type="ECO:0000313" key="2">
    <source>
        <dbReference type="Proteomes" id="UP000473574"/>
    </source>
</evidence>
<proteinExistence type="predicted"/>
<name>A0A6M0S6Q7_9CYAN</name>
<sequence length="81" mass="9544">MTSNATGLFRKSNDFGYRTKSLGKEIVNIIVARDKSKWSPQPKLRVNRDNLSDRIKRLLWRQFGQRQQAREIQAIQQQGDR</sequence>
<organism evidence="1 2">
    <name type="scientific">Adonisia turfae CCMR0082</name>
    <dbReference type="NCBI Taxonomy" id="2304604"/>
    <lineage>
        <taxon>Bacteria</taxon>
        <taxon>Bacillati</taxon>
        <taxon>Cyanobacteriota</taxon>
        <taxon>Adonisia</taxon>
        <taxon>Adonisia turfae</taxon>
    </lineage>
</organism>
<evidence type="ECO:0000313" key="1">
    <source>
        <dbReference type="EMBL" id="NEZ64159.1"/>
    </source>
</evidence>